<proteinExistence type="predicted"/>
<evidence type="ECO:0000313" key="1">
    <source>
        <dbReference type="Proteomes" id="UP000887577"/>
    </source>
</evidence>
<dbReference type="WBParaSite" id="PSU_v2.g10953.t1">
    <property type="protein sequence ID" value="PSU_v2.g10953.t1"/>
    <property type="gene ID" value="PSU_v2.g10953"/>
</dbReference>
<evidence type="ECO:0000313" key="2">
    <source>
        <dbReference type="WBParaSite" id="PSU_v2.g10953.t1"/>
    </source>
</evidence>
<organism evidence="1 2">
    <name type="scientific">Panagrolaimus superbus</name>
    <dbReference type="NCBI Taxonomy" id="310955"/>
    <lineage>
        <taxon>Eukaryota</taxon>
        <taxon>Metazoa</taxon>
        <taxon>Ecdysozoa</taxon>
        <taxon>Nematoda</taxon>
        <taxon>Chromadorea</taxon>
        <taxon>Rhabditida</taxon>
        <taxon>Tylenchina</taxon>
        <taxon>Panagrolaimomorpha</taxon>
        <taxon>Panagrolaimoidea</taxon>
        <taxon>Panagrolaimidae</taxon>
        <taxon>Panagrolaimus</taxon>
    </lineage>
</organism>
<name>A0A914XUM7_9BILA</name>
<reference evidence="2" key="1">
    <citation type="submission" date="2022-11" db="UniProtKB">
        <authorList>
            <consortium name="WormBaseParasite"/>
        </authorList>
    </citation>
    <scope>IDENTIFICATION</scope>
</reference>
<dbReference type="Proteomes" id="UP000887577">
    <property type="component" value="Unplaced"/>
</dbReference>
<sequence length="174" mass="20477">MRYLLRSFKYRISTVKFNECEFLITADKLARLINPWKPKSLEFCNCSWNLISEETNFDQLFIDFFFSRHQNLHSLIIDFSKMPQQKLEITDKIAQIFNDSTKLPSNLILKNCLTNITAKTLHNAIWSYIEAINSETTKFLPNSFNWSFGQISDSEDTVFSMLSRFSDFILIEKS</sequence>
<protein>
    <submittedName>
        <fullName evidence="2">Uncharacterized protein</fullName>
    </submittedName>
</protein>
<accession>A0A914XUM7</accession>
<dbReference type="AlphaFoldDB" id="A0A914XUM7"/>
<keyword evidence="1" id="KW-1185">Reference proteome</keyword>